<reference evidence="2 3" key="1">
    <citation type="submission" date="2007-06" db="EMBL/GenBank/DDBJ databases">
        <authorList>
            <person name="Green D."/>
            <person name="Ferriera S."/>
            <person name="Johnson J."/>
            <person name="Kravitz S."/>
            <person name="Beeson K."/>
            <person name="Sutton G."/>
            <person name="Rogers Y.-H."/>
            <person name="Friedman R."/>
            <person name="Frazier M."/>
            <person name="Venter J.C."/>
        </authorList>
    </citation>
    <scope>NUCLEOTIDE SEQUENCE [LARGE SCALE GENOMIC DNA]</scope>
    <source>
        <strain evidence="2 3">DG893</strain>
    </source>
</reference>
<dbReference type="EMBL" id="ABCP01000011">
    <property type="protein sequence ID" value="EDM47934.1"/>
    <property type="molecule type" value="Genomic_DNA"/>
</dbReference>
<feature type="transmembrane region" description="Helical" evidence="1">
    <location>
        <begin position="144"/>
        <end position="165"/>
    </location>
</feature>
<accession>A6F021</accession>
<evidence type="ECO:0000313" key="3">
    <source>
        <dbReference type="Proteomes" id="UP000005856"/>
    </source>
</evidence>
<sequence length="171" mass="17979">MISIGTAIVYGAPIVLGSYALSRRDGTFQQGLVRAVEQFVKLVPRMFCALVAAGFVAKLIPTAFISRFLGDEAGMTAILIGTVTGLVIPSGPVVAFSIAATFAKAGAADSALVAFITAWTLFAIHRVVIYEIPLLGLSFLRLRLLSVFLLPLLAGAMTMGAQQLWAGIGSY</sequence>
<feature type="transmembrane region" description="Helical" evidence="1">
    <location>
        <begin position="42"/>
        <end position="65"/>
    </location>
</feature>
<gene>
    <name evidence="2" type="ORF">MDG893_15130</name>
</gene>
<keyword evidence="3" id="KW-1185">Reference proteome</keyword>
<keyword evidence="1" id="KW-1133">Transmembrane helix</keyword>
<name>A6F021_9GAMM</name>
<dbReference type="STRING" id="443152.MDG893_15130"/>
<dbReference type="Proteomes" id="UP000005856">
    <property type="component" value="Unassembled WGS sequence"/>
</dbReference>
<evidence type="ECO:0000256" key="1">
    <source>
        <dbReference type="SAM" id="Phobius"/>
    </source>
</evidence>
<dbReference type="eggNOG" id="COG0701">
    <property type="taxonomic scope" value="Bacteria"/>
</dbReference>
<protein>
    <recommendedName>
        <fullName evidence="4">Permease</fullName>
    </recommendedName>
</protein>
<feature type="transmembrane region" description="Helical" evidence="1">
    <location>
        <begin position="111"/>
        <end position="132"/>
    </location>
</feature>
<proteinExistence type="predicted"/>
<organism evidence="2 3">
    <name type="scientific">Marinobacter algicola DG893</name>
    <dbReference type="NCBI Taxonomy" id="443152"/>
    <lineage>
        <taxon>Bacteria</taxon>
        <taxon>Pseudomonadati</taxon>
        <taxon>Pseudomonadota</taxon>
        <taxon>Gammaproteobacteria</taxon>
        <taxon>Pseudomonadales</taxon>
        <taxon>Marinobacteraceae</taxon>
        <taxon>Marinobacter</taxon>
    </lineage>
</organism>
<comment type="caution">
    <text evidence="2">The sequence shown here is derived from an EMBL/GenBank/DDBJ whole genome shotgun (WGS) entry which is preliminary data.</text>
</comment>
<evidence type="ECO:0000313" key="2">
    <source>
        <dbReference type="EMBL" id="EDM47934.1"/>
    </source>
</evidence>
<evidence type="ECO:0008006" key="4">
    <source>
        <dbReference type="Google" id="ProtNLM"/>
    </source>
</evidence>
<keyword evidence="1" id="KW-0472">Membrane</keyword>
<dbReference type="OrthoDB" id="5797386at2"/>
<dbReference type="AlphaFoldDB" id="A6F021"/>
<feature type="transmembrane region" description="Helical" evidence="1">
    <location>
        <begin position="77"/>
        <end position="99"/>
    </location>
</feature>
<keyword evidence="1" id="KW-0812">Transmembrane</keyword>